<sequence length="71" mass="7936">MPYASWARKRKPSTKAQAKHESASRAGKAQAWRAIRKTDQAKRKPGKRNASLKTVRNEGEADREVAESDEG</sequence>
<comment type="caution">
    <text evidence="2">The sequence shown here is derived from an EMBL/GenBank/DDBJ whole genome shotgun (WGS) entry which is preliminary data.</text>
</comment>
<dbReference type="EMBL" id="BOMM01000017">
    <property type="protein sequence ID" value="GIE10732.1"/>
    <property type="molecule type" value="Genomic_DNA"/>
</dbReference>
<evidence type="ECO:0000313" key="3">
    <source>
        <dbReference type="Proteomes" id="UP000598174"/>
    </source>
</evidence>
<accession>A0A919IZM9</accession>
<gene>
    <name evidence="2" type="ORF">Afe05nite_25720</name>
</gene>
<dbReference type="RefSeq" id="WP_203817288.1">
    <property type="nucleotide sequence ID" value="NZ_BAAABP010000071.1"/>
</dbReference>
<dbReference type="Proteomes" id="UP000598174">
    <property type="component" value="Unassembled WGS sequence"/>
</dbReference>
<organism evidence="2 3">
    <name type="scientific">Paractinoplanes ferrugineus</name>
    <dbReference type="NCBI Taxonomy" id="113564"/>
    <lineage>
        <taxon>Bacteria</taxon>
        <taxon>Bacillati</taxon>
        <taxon>Actinomycetota</taxon>
        <taxon>Actinomycetes</taxon>
        <taxon>Micromonosporales</taxon>
        <taxon>Micromonosporaceae</taxon>
        <taxon>Paractinoplanes</taxon>
    </lineage>
</organism>
<feature type="region of interest" description="Disordered" evidence="1">
    <location>
        <begin position="1"/>
        <end position="71"/>
    </location>
</feature>
<keyword evidence="3" id="KW-1185">Reference proteome</keyword>
<protein>
    <submittedName>
        <fullName evidence="2">Uncharacterized protein</fullName>
    </submittedName>
</protein>
<evidence type="ECO:0000313" key="2">
    <source>
        <dbReference type="EMBL" id="GIE10732.1"/>
    </source>
</evidence>
<reference evidence="2" key="1">
    <citation type="submission" date="2021-01" db="EMBL/GenBank/DDBJ databases">
        <title>Whole genome shotgun sequence of Actinoplanes ferrugineus NBRC 15555.</title>
        <authorList>
            <person name="Komaki H."/>
            <person name="Tamura T."/>
        </authorList>
    </citation>
    <scope>NUCLEOTIDE SEQUENCE</scope>
    <source>
        <strain evidence="2">NBRC 15555</strain>
    </source>
</reference>
<evidence type="ECO:0000256" key="1">
    <source>
        <dbReference type="SAM" id="MobiDB-lite"/>
    </source>
</evidence>
<name>A0A919IZM9_9ACTN</name>
<dbReference type="AlphaFoldDB" id="A0A919IZM9"/>
<proteinExistence type="predicted"/>
<feature type="compositionally biased region" description="Basic and acidic residues" evidence="1">
    <location>
        <begin position="55"/>
        <end position="71"/>
    </location>
</feature>